<name>A0A397J5T2_9GLOM</name>
<keyword evidence="3" id="KW-1185">Reference proteome</keyword>
<dbReference type="InterPro" id="IPR000719">
    <property type="entry name" value="Prot_kinase_dom"/>
</dbReference>
<accession>A0A397J5T2</accession>
<dbReference type="PANTHER" id="PTHR45756">
    <property type="entry name" value="PALMITOYLTRANSFERASE"/>
    <property type="match status" value="1"/>
</dbReference>
<dbReference type="STRING" id="1348612.A0A397J5T2"/>
<evidence type="ECO:0000259" key="1">
    <source>
        <dbReference type="PROSITE" id="PS50011"/>
    </source>
</evidence>
<dbReference type="Gene3D" id="1.10.510.10">
    <property type="entry name" value="Transferase(Phosphotransferase) domain 1"/>
    <property type="match status" value="1"/>
</dbReference>
<protein>
    <recommendedName>
        <fullName evidence="1">Protein kinase domain-containing protein</fullName>
    </recommendedName>
</protein>
<dbReference type="Pfam" id="PF00069">
    <property type="entry name" value="Pkinase"/>
    <property type="match status" value="1"/>
</dbReference>
<dbReference type="PROSITE" id="PS00109">
    <property type="entry name" value="PROTEIN_KINASE_TYR"/>
    <property type="match status" value="1"/>
</dbReference>
<evidence type="ECO:0000313" key="2">
    <source>
        <dbReference type="EMBL" id="RHZ82108.1"/>
    </source>
</evidence>
<dbReference type="GO" id="GO:0005524">
    <property type="term" value="F:ATP binding"/>
    <property type="evidence" value="ECO:0007669"/>
    <property type="project" value="InterPro"/>
</dbReference>
<dbReference type="GO" id="GO:0004672">
    <property type="term" value="F:protein kinase activity"/>
    <property type="evidence" value="ECO:0007669"/>
    <property type="project" value="InterPro"/>
</dbReference>
<comment type="caution">
    <text evidence="2">The sequence shown here is derived from an EMBL/GenBank/DDBJ whole genome shotgun (WGS) entry which is preliminary data.</text>
</comment>
<dbReference type="PANTHER" id="PTHR45756:SF1">
    <property type="entry name" value="PROTEIN KINASE DOMAIN CONTAINING PROTEIN"/>
    <property type="match status" value="1"/>
</dbReference>
<dbReference type="AlphaFoldDB" id="A0A397J5T2"/>
<dbReference type="Proteomes" id="UP000266861">
    <property type="component" value="Unassembled WGS sequence"/>
</dbReference>
<dbReference type="SMART" id="SM00220">
    <property type="entry name" value="S_TKc"/>
    <property type="match status" value="1"/>
</dbReference>
<gene>
    <name evidence="2" type="ORF">Glove_114g168</name>
</gene>
<dbReference type="CDD" id="cd21037">
    <property type="entry name" value="MLKL_NTD"/>
    <property type="match status" value="1"/>
</dbReference>
<evidence type="ECO:0000313" key="3">
    <source>
        <dbReference type="Proteomes" id="UP000266861"/>
    </source>
</evidence>
<dbReference type="EMBL" id="PQFF01000106">
    <property type="protein sequence ID" value="RHZ82108.1"/>
    <property type="molecule type" value="Genomic_DNA"/>
</dbReference>
<feature type="domain" description="Protein kinase" evidence="1">
    <location>
        <begin position="204"/>
        <end position="355"/>
    </location>
</feature>
<dbReference type="InterPro" id="IPR008266">
    <property type="entry name" value="Tyr_kinase_AS"/>
</dbReference>
<dbReference type="GO" id="GO:0007166">
    <property type="term" value="P:cell surface receptor signaling pathway"/>
    <property type="evidence" value="ECO:0007669"/>
    <property type="project" value="InterPro"/>
</dbReference>
<dbReference type="InterPro" id="IPR011009">
    <property type="entry name" value="Kinase-like_dom_sf"/>
</dbReference>
<dbReference type="OrthoDB" id="2314769at2759"/>
<organism evidence="2 3">
    <name type="scientific">Diversispora epigaea</name>
    <dbReference type="NCBI Taxonomy" id="1348612"/>
    <lineage>
        <taxon>Eukaryota</taxon>
        <taxon>Fungi</taxon>
        <taxon>Fungi incertae sedis</taxon>
        <taxon>Mucoromycota</taxon>
        <taxon>Glomeromycotina</taxon>
        <taxon>Glomeromycetes</taxon>
        <taxon>Diversisporales</taxon>
        <taxon>Diversisporaceae</taxon>
        <taxon>Diversispora</taxon>
    </lineage>
</organism>
<dbReference type="InterPro" id="IPR059179">
    <property type="entry name" value="MLKL-like_MCAfunc"/>
</dbReference>
<reference evidence="2 3" key="1">
    <citation type="submission" date="2018-08" db="EMBL/GenBank/DDBJ databases">
        <title>Genome and evolution of the arbuscular mycorrhizal fungus Diversispora epigaea (formerly Glomus versiforme) and its bacterial endosymbionts.</title>
        <authorList>
            <person name="Sun X."/>
            <person name="Fei Z."/>
            <person name="Harrison M."/>
        </authorList>
    </citation>
    <scope>NUCLEOTIDE SEQUENCE [LARGE SCALE GENOMIC DNA]</scope>
    <source>
        <strain evidence="2 3">IT104</strain>
    </source>
</reference>
<dbReference type="SUPFAM" id="SSF56112">
    <property type="entry name" value="Protein kinase-like (PK-like)"/>
    <property type="match status" value="1"/>
</dbReference>
<proteinExistence type="predicted"/>
<dbReference type="InterPro" id="IPR036537">
    <property type="entry name" value="Adaptor_Cbl_N_dom_sf"/>
</dbReference>
<dbReference type="Gene3D" id="1.20.930.20">
    <property type="entry name" value="Adaptor protein Cbl, N-terminal domain"/>
    <property type="match status" value="1"/>
</dbReference>
<sequence length="355" mass="41901">MDNEKNEKIINASNVGESDVMVTENIVADIIQPFIPLFNIVNRIVEDLFVIYENVIFNRRICAAILDRFEVLQQGVSSLRRKKDENEKKFSDQKYYISWIRLTDVMEDIKIFAKEVTQQSVFQKYSNVQAIKETYDKHIQEFEAACKDLNFLNAIFSEEQREQENKLISEDVNILRYVMNELNDDIKNIVIHIKTIDYSEILDPDNGPDNIRGSNKTVVKKIYRGRNVACKQVQNIDNLKIQAERSILNLFRVCSNVIYFYGLSYTKDHIRLMIFEWASYGNLKEFYTKFDISWTTKLRFIRDIFHGLYFVYSCGILHHDVRYENILITENHDAKISNFGMTRKFNGEKLCQIHT</sequence>
<dbReference type="PROSITE" id="PS50011">
    <property type="entry name" value="PROTEIN_KINASE_DOM"/>
    <property type="match status" value="1"/>
</dbReference>
<dbReference type="InterPro" id="IPR053215">
    <property type="entry name" value="TKL_Ser/Thr_kinase"/>
</dbReference>